<dbReference type="GO" id="GO:0031956">
    <property type="term" value="F:medium-chain fatty acid-CoA ligase activity"/>
    <property type="evidence" value="ECO:0007669"/>
    <property type="project" value="TreeGrafter"/>
</dbReference>
<dbReference type="InterPro" id="IPR042099">
    <property type="entry name" value="ANL_N_sf"/>
</dbReference>
<feature type="domain" description="AMP-binding enzyme C-terminal" evidence="4">
    <location>
        <begin position="434"/>
        <end position="510"/>
    </location>
</feature>
<dbReference type="AlphaFoldDB" id="A0A2T0ZZK7"/>
<dbReference type="PROSITE" id="PS00455">
    <property type="entry name" value="AMP_BINDING"/>
    <property type="match status" value="1"/>
</dbReference>
<dbReference type="FunFam" id="3.30.300.30:FF:000008">
    <property type="entry name" value="2,3-dihydroxybenzoate-AMP ligase"/>
    <property type="match status" value="1"/>
</dbReference>
<gene>
    <name evidence="5" type="ORF">CLV47_108148</name>
</gene>
<evidence type="ECO:0000256" key="2">
    <source>
        <dbReference type="ARBA" id="ARBA00022598"/>
    </source>
</evidence>
<dbReference type="Pfam" id="PF13193">
    <property type="entry name" value="AMP-binding_C"/>
    <property type="match status" value="1"/>
</dbReference>
<dbReference type="GO" id="GO:0006631">
    <property type="term" value="P:fatty acid metabolic process"/>
    <property type="evidence" value="ECO:0007669"/>
    <property type="project" value="TreeGrafter"/>
</dbReference>
<comment type="similarity">
    <text evidence="1">Belongs to the ATP-dependent AMP-binding enzyme family.</text>
</comment>
<dbReference type="InterPro" id="IPR045851">
    <property type="entry name" value="AMP-bd_C_sf"/>
</dbReference>
<dbReference type="EMBL" id="PVUE01000008">
    <property type="protein sequence ID" value="PRZ41789.1"/>
    <property type="molecule type" value="Genomic_DNA"/>
</dbReference>
<dbReference type="RefSeq" id="WP_106349167.1">
    <property type="nucleotide sequence ID" value="NZ_PVUE01000008.1"/>
</dbReference>
<reference evidence="5 6" key="1">
    <citation type="submission" date="2018-03" db="EMBL/GenBank/DDBJ databases">
        <title>Genomic Encyclopedia of Archaeal and Bacterial Type Strains, Phase II (KMG-II): from individual species to whole genera.</title>
        <authorList>
            <person name="Goeker M."/>
        </authorList>
    </citation>
    <scope>NUCLEOTIDE SEQUENCE [LARGE SCALE GENOMIC DNA]</scope>
    <source>
        <strain evidence="5 6">DSM 100065</strain>
    </source>
</reference>
<evidence type="ECO:0000313" key="6">
    <source>
        <dbReference type="Proteomes" id="UP000237752"/>
    </source>
</evidence>
<organism evidence="5 6">
    <name type="scientific">Antricoccus suffuscus</name>
    <dbReference type="NCBI Taxonomy" id="1629062"/>
    <lineage>
        <taxon>Bacteria</taxon>
        <taxon>Bacillati</taxon>
        <taxon>Actinomycetota</taxon>
        <taxon>Actinomycetes</taxon>
        <taxon>Geodermatophilales</taxon>
        <taxon>Antricoccaceae</taxon>
        <taxon>Antricoccus</taxon>
    </lineage>
</organism>
<dbReference type="Gene3D" id="3.40.50.12780">
    <property type="entry name" value="N-terminal domain of ligase-like"/>
    <property type="match status" value="1"/>
</dbReference>
<evidence type="ECO:0000256" key="1">
    <source>
        <dbReference type="ARBA" id="ARBA00006432"/>
    </source>
</evidence>
<evidence type="ECO:0000259" key="4">
    <source>
        <dbReference type="Pfam" id="PF13193"/>
    </source>
</evidence>
<dbReference type="PANTHER" id="PTHR43201:SF5">
    <property type="entry name" value="MEDIUM-CHAIN ACYL-COA LIGASE ACSF2, MITOCHONDRIAL"/>
    <property type="match status" value="1"/>
</dbReference>
<dbReference type="Pfam" id="PF00501">
    <property type="entry name" value="AMP-binding"/>
    <property type="match status" value="1"/>
</dbReference>
<dbReference type="Proteomes" id="UP000237752">
    <property type="component" value="Unassembled WGS sequence"/>
</dbReference>
<keyword evidence="2" id="KW-0436">Ligase</keyword>
<accession>A0A2T0ZZK7</accession>
<dbReference type="PANTHER" id="PTHR43201">
    <property type="entry name" value="ACYL-COA SYNTHETASE"/>
    <property type="match status" value="1"/>
</dbReference>
<dbReference type="InterPro" id="IPR000873">
    <property type="entry name" value="AMP-dep_synth/lig_dom"/>
</dbReference>
<dbReference type="Gene3D" id="3.30.300.30">
    <property type="match status" value="1"/>
</dbReference>
<dbReference type="InterPro" id="IPR020845">
    <property type="entry name" value="AMP-binding_CS"/>
</dbReference>
<dbReference type="CDD" id="cd17631">
    <property type="entry name" value="FACL_FadD13-like"/>
    <property type="match status" value="1"/>
</dbReference>
<protein>
    <submittedName>
        <fullName evidence="5">Fatty-acyl-CoA synthase</fullName>
    </submittedName>
</protein>
<keyword evidence="6" id="KW-1185">Reference proteome</keyword>
<proteinExistence type="inferred from homology"/>
<sequence>MPEQFSHPSTGLNWVDQLSRHAFMQADGVALRYKGNTTTWAGLDDRVRRLAAGLADVGVNKGDRVIILITNRPEFVEAVIAVNRLGAVAVPINFRLVASEVAFLAHDSGSAAIIVEQDLAALVASVRADAGREIASIVVGDNPAQAGPGSISFESLIADHEPLPGNGAAADGELALICYTSGTTGRPKGAMLTYTNLTMQTISGVLASTTVDTTGVRLITPPLFHIAGVGGLLPSITLGVTTAIMPTGAFDPDVLLDVLESEQITGVFLVPTQWQMVCERPGIENRKLALKTISWGASPATPAILRAMDKAFPGVPNICTFGQTEMSPVTTVLSGEDAIRKLGSVGKPVAGVSARIVDAEMNDVPRGEIGEIVYRGPGTMIGYWNNPQATEDAFRGGWFHSGDLVREDEEGFIYVVDRLKDMIISGGENIYSAEVENVISDHPKVREVALVGAPHPRWVETPVAFVVANDEQDPPTAEEIIDFCQTHLASYKKPTRVHIVEVLPRNASGKILKGPLRDQAKQESSV</sequence>
<comment type="caution">
    <text evidence="5">The sequence shown here is derived from an EMBL/GenBank/DDBJ whole genome shotgun (WGS) entry which is preliminary data.</text>
</comment>
<dbReference type="NCBIfam" id="NF004837">
    <property type="entry name" value="PRK06187.1"/>
    <property type="match status" value="1"/>
</dbReference>
<evidence type="ECO:0000259" key="3">
    <source>
        <dbReference type="Pfam" id="PF00501"/>
    </source>
</evidence>
<dbReference type="SUPFAM" id="SSF56801">
    <property type="entry name" value="Acetyl-CoA synthetase-like"/>
    <property type="match status" value="1"/>
</dbReference>
<dbReference type="OrthoDB" id="9803968at2"/>
<evidence type="ECO:0000313" key="5">
    <source>
        <dbReference type="EMBL" id="PRZ41789.1"/>
    </source>
</evidence>
<feature type="domain" description="AMP-dependent synthetase/ligase" evidence="3">
    <location>
        <begin position="20"/>
        <end position="384"/>
    </location>
</feature>
<name>A0A2T0ZZK7_9ACTN</name>
<dbReference type="InterPro" id="IPR025110">
    <property type="entry name" value="AMP-bd_C"/>
</dbReference>